<feature type="chain" id="PRO_5038399436" evidence="5">
    <location>
        <begin position="24"/>
        <end position="400"/>
    </location>
</feature>
<evidence type="ECO:0000313" key="8">
    <source>
        <dbReference type="Proteomes" id="UP000316706"/>
    </source>
</evidence>
<comment type="similarity">
    <text evidence="1">Belongs to the leucine-binding protein family.</text>
</comment>
<evidence type="ECO:0000256" key="2">
    <source>
        <dbReference type="ARBA" id="ARBA00022448"/>
    </source>
</evidence>
<evidence type="ECO:0000256" key="3">
    <source>
        <dbReference type="ARBA" id="ARBA00022729"/>
    </source>
</evidence>
<dbReference type="InterPro" id="IPR000709">
    <property type="entry name" value="Leu_Ile_Val-bd"/>
</dbReference>
<evidence type="ECO:0000256" key="1">
    <source>
        <dbReference type="ARBA" id="ARBA00010062"/>
    </source>
</evidence>
<dbReference type="PRINTS" id="PR00337">
    <property type="entry name" value="LEUILEVALBP"/>
</dbReference>
<accession>A0A543IGE9</accession>
<dbReference type="RefSeq" id="WP_141969923.1">
    <property type="nucleotide sequence ID" value="NZ_VFPO01000001.1"/>
</dbReference>
<dbReference type="Gene3D" id="3.40.50.2300">
    <property type="match status" value="2"/>
</dbReference>
<dbReference type="EMBL" id="VFPO01000001">
    <property type="protein sequence ID" value="TQM69639.1"/>
    <property type="molecule type" value="Genomic_DNA"/>
</dbReference>
<dbReference type="InterPro" id="IPR028081">
    <property type="entry name" value="Leu-bd"/>
</dbReference>
<keyword evidence="2" id="KW-0813">Transport</keyword>
<keyword evidence="4" id="KW-0029">Amino-acid transport</keyword>
<dbReference type="Pfam" id="PF13458">
    <property type="entry name" value="Peripla_BP_6"/>
    <property type="match status" value="1"/>
</dbReference>
<dbReference type="InterPro" id="IPR051010">
    <property type="entry name" value="BCAA_transport"/>
</dbReference>
<dbReference type="OrthoDB" id="7337537at2"/>
<keyword evidence="3 5" id="KW-0732">Signal</keyword>
<dbReference type="PANTHER" id="PTHR30483:SF6">
    <property type="entry name" value="PERIPLASMIC BINDING PROTEIN OF ABC TRANSPORTER FOR NATURAL AMINO ACIDS"/>
    <property type="match status" value="1"/>
</dbReference>
<proteinExistence type="inferred from homology"/>
<name>A0A543IGE9_9ACTN</name>
<organism evidence="7 8">
    <name type="scientific">Actinomadura hallensis</name>
    <dbReference type="NCBI Taxonomy" id="337895"/>
    <lineage>
        <taxon>Bacteria</taxon>
        <taxon>Bacillati</taxon>
        <taxon>Actinomycetota</taxon>
        <taxon>Actinomycetes</taxon>
        <taxon>Streptosporangiales</taxon>
        <taxon>Thermomonosporaceae</taxon>
        <taxon>Actinomadura</taxon>
    </lineage>
</organism>
<protein>
    <submittedName>
        <fullName evidence="7">Amino acid/amide ABC transporter substrate-binding protein (HAAT family)</fullName>
    </submittedName>
</protein>
<evidence type="ECO:0000259" key="6">
    <source>
        <dbReference type="Pfam" id="PF13458"/>
    </source>
</evidence>
<comment type="caution">
    <text evidence="7">The sequence shown here is derived from an EMBL/GenBank/DDBJ whole genome shotgun (WGS) entry which is preliminary data.</text>
</comment>
<dbReference type="PANTHER" id="PTHR30483">
    <property type="entry name" value="LEUCINE-SPECIFIC-BINDING PROTEIN"/>
    <property type="match status" value="1"/>
</dbReference>
<dbReference type="PROSITE" id="PS51257">
    <property type="entry name" value="PROKAR_LIPOPROTEIN"/>
    <property type="match status" value="1"/>
</dbReference>
<evidence type="ECO:0000256" key="5">
    <source>
        <dbReference type="SAM" id="SignalP"/>
    </source>
</evidence>
<sequence length="400" mass="42663">MWSKKYGRLGAALAMSGLLTLTAACGGGGAGGDDEFLIGGFGALTGPVAGWGESQRNGAQLAVEDINKRGDLDVELKMVYEDDACDPAGAQAVFRRLADREGADILMGGACTASALAMAKLADGDGMVYVSPTATTREMHQPPLKHVFSTQVDATTEAHELVRMALETYKPKTVGFMYNSNDYGIAAVKSAKEALKEQAPDVTIAPEAGFPEGTSEFTSGLIKLRDAKPDVVFAVGVGSDLGPMIRSARKLGIDAELVGFSSLFTTETIRTAGKLLDNVTGFFYTPVRVASDSEDKEVADLTKRYKEKYGEWPDGIALQGYEGVLVIAEAIKKLDGDEPTPENLVKALESIKNFDVKTRKPITFGPNDREGATEGVLMKLLPGREETTSLWGNFEIVATE</sequence>
<evidence type="ECO:0000256" key="4">
    <source>
        <dbReference type="ARBA" id="ARBA00022970"/>
    </source>
</evidence>
<reference evidence="7 8" key="1">
    <citation type="submission" date="2019-06" db="EMBL/GenBank/DDBJ databases">
        <title>Sequencing the genomes of 1000 actinobacteria strains.</title>
        <authorList>
            <person name="Klenk H.-P."/>
        </authorList>
    </citation>
    <scope>NUCLEOTIDE SEQUENCE [LARGE SCALE GENOMIC DNA]</scope>
    <source>
        <strain evidence="7 8">DSM 45043</strain>
    </source>
</reference>
<feature type="domain" description="Leucine-binding protein" evidence="6">
    <location>
        <begin position="38"/>
        <end position="379"/>
    </location>
</feature>
<feature type="signal peptide" evidence="5">
    <location>
        <begin position="1"/>
        <end position="23"/>
    </location>
</feature>
<dbReference type="GO" id="GO:0006865">
    <property type="term" value="P:amino acid transport"/>
    <property type="evidence" value="ECO:0007669"/>
    <property type="project" value="UniProtKB-KW"/>
</dbReference>
<dbReference type="AlphaFoldDB" id="A0A543IGE9"/>
<dbReference type="Proteomes" id="UP000316706">
    <property type="component" value="Unassembled WGS sequence"/>
</dbReference>
<evidence type="ECO:0000313" key="7">
    <source>
        <dbReference type="EMBL" id="TQM69639.1"/>
    </source>
</evidence>
<dbReference type="SUPFAM" id="SSF53822">
    <property type="entry name" value="Periplasmic binding protein-like I"/>
    <property type="match status" value="1"/>
</dbReference>
<gene>
    <name evidence="7" type="ORF">FHX41_3337</name>
</gene>
<dbReference type="InterPro" id="IPR028082">
    <property type="entry name" value="Peripla_BP_I"/>
</dbReference>
<keyword evidence="8" id="KW-1185">Reference proteome</keyword>